<feature type="compositionally biased region" description="Acidic residues" evidence="7">
    <location>
        <begin position="137"/>
        <end position="148"/>
    </location>
</feature>
<dbReference type="GeneID" id="108561616"/>
<evidence type="ECO:0000256" key="1">
    <source>
        <dbReference type="ARBA" id="ARBA00004300"/>
    </source>
</evidence>
<evidence type="ECO:0000256" key="4">
    <source>
        <dbReference type="ARBA" id="ARBA00023054"/>
    </source>
</evidence>
<keyword evidence="3" id="KW-0963">Cytoplasm</keyword>
<evidence type="ECO:0000256" key="2">
    <source>
        <dbReference type="ARBA" id="ARBA00009316"/>
    </source>
</evidence>
<feature type="coiled-coil region" evidence="6">
    <location>
        <begin position="573"/>
        <end position="714"/>
    </location>
</feature>
<protein>
    <submittedName>
        <fullName evidence="9">Leucine-rich repeat-containing protein DDB_G0290503</fullName>
    </submittedName>
</protein>
<dbReference type="Gene3D" id="1.10.287.1490">
    <property type="match status" value="1"/>
</dbReference>
<evidence type="ECO:0000256" key="7">
    <source>
        <dbReference type="SAM" id="MobiDB-lite"/>
    </source>
</evidence>
<keyword evidence="8" id="KW-1185">Reference proteome</keyword>
<sequence>MKNRRTHSEHTLVDKCTKKKSSASLFERSTILLNSYSTIFKKTIYHLGDADTYFRKSLRNYDIDFIGFKKIQKLQTERKKGKLQLGQGDYSKHKLKTVGLKELEEEERFYSPKSTVESVYTMADEEEGVDPVTEPEAITEDEEEEEAAAEGVVEPPPPSEPPEAETEGEENAEDYLEETEQLVKEASRDIDAMEKDLDDTSILKEVEECEAQCMEIYKILNELKTRVHELLSKSDRTEQEDRELEMKQKLLNEKMALLEQKTRRIELLVGKSKKPDYDKMYDEDQLPKVVVCGLAENNMPKFIICDDKKRRSANKKSTCNPITGPTPECPASKPPCSIPCHPCALPPGMDSQRSSAYQVGNMMPMPPIVNVMPQFAQRLSESYDMQERLAHENADLECKRYKLQEDLLCKDQTVDCLQRQLTSLQSELRMIVRENGLLNSKLQEVQNSAPCIPKRPPCAPQPPCTPPTCTPRHPPCSGDKADNHRQQRMPCGKGKAPCPARTEDDETKKLEKQLNEMEAEVRAIQNELSTVRQERLHLEQHRRMLSPMTAPTQPTCPAACLPPCPRSPDNSQLKELREQYNTLQDDYKSKLLEVSGLRADVDKLKSSTHEAVEAKKALEARIKELDKALKDATYTEKGVGLKEQLVDMEQQMNVAKQRFRQAQDELEEMRALTEEQQSQLDDYRNKYLEAQQQVEEQRRQIDLMELENNRIGEQVNLEIQRVKNQFQEKLQELTPLPDILKATQLKLQEAQQMHMMAERNNEALLREIQSLRDKASIYAEQMEQSRSDQALGESEKEMLNSKNEELQTRVDELIEENDQIRKEMMDSQELADDAERRAQEKLHEIAQLTAEVDNVREESARLVARTKDRCETIRRSMQNQVTDLEKQLVQSRAQAKSAQRDRDDIRQKMQSQINNLNENFEDAQMRIRTLQGHVNFLKSSAAVYSSVEQLPSSRN</sequence>
<feature type="compositionally biased region" description="Acidic residues" evidence="7">
    <location>
        <begin position="162"/>
        <end position="175"/>
    </location>
</feature>
<keyword evidence="5" id="KW-0206">Cytoskeleton</keyword>
<evidence type="ECO:0000256" key="6">
    <source>
        <dbReference type="SAM" id="Coils"/>
    </source>
</evidence>
<dbReference type="PANTHER" id="PTHR23162:SF10">
    <property type="entry name" value="FI13205P"/>
    <property type="match status" value="1"/>
</dbReference>
<evidence type="ECO:0000256" key="5">
    <source>
        <dbReference type="ARBA" id="ARBA00023212"/>
    </source>
</evidence>
<reference evidence="9" key="1">
    <citation type="submission" date="2025-08" db="UniProtKB">
        <authorList>
            <consortium name="RefSeq"/>
        </authorList>
    </citation>
    <scope>IDENTIFICATION</scope>
    <source>
        <tissue evidence="9">Whole Larva</tissue>
    </source>
</reference>
<keyword evidence="4 6" id="KW-0175">Coiled coil</keyword>
<feature type="compositionally biased region" description="Pro residues" evidence="7">
    <location>
        <begin position="463"/>
        <end position="474"/>
    </location>
</feature>
<name>A0ABM1MKM8_NICVS</name>
<dbReference type="PANTHER" id="PTHR23162">
    <property type="entry name" value="OUTER DENSE FIBER OF SPERM TAILS 2"/>
    <property type="match status" value="1"/>
</dbReference>
<comment type="similarity">
    <text evidence="2">Belongs to the ODF2 family.</text>
</comment>
<feature type="coiled-coil region" evidence="6">
    <location>
        <begin position="740"/>
        <end position="933"/>
    </location>
</feature>
<dbReference type="Proteomes" id="UP000695000">
    <property type="component" value="Unplaced"/>
</dbReference>
<dbReference type="RefSeq" id="XP_017775128.1">
    <property type="nucleotide sequence ID" value="XM_017919639.1"/>
</dbReference>
<evidence type="ECO:0000313" key="9">
    <source>
        <dbReference type="RefSeq" id="XP_017775128.1"/>
    </source>
</evidence>
<feature type="region of interest" description="Disordered" evidence="7">
    <location>
        <begin position="124"/>
        <end position="175"/>
    </location>
</feature>
<feature type="region of interest" description="Disordered" evidence="7">
    <location>
        <begin position="463"/>
        <end position="504"/>
    </location>
</feature>
<evidence type="ECO:0000313" key="8">
    <source>
        <dbReference type="Proteomes" id="UP000695000"/>
    </source>
</evidence>
<accession>A0ABM1MKM8</accession>
<organism evidence="8 9">
    <name type="scientific">Nicrophorus vespilloides</name>
    <name type="common">Boreal carrion beetle</name>
    <dbReference type="NCBI Taxonomy" id="110193"/>
    <lineage>
        <taxon>Eukaryota</taxon>
        <taxon>Metazoa</taxon>
        <taxon>Ecdysozoa</taxon>
        <taxon>Arthropoda</taxon>
        <taxon>Hexapoda</taxon>
        <taxon>Insecta</taxon>
        <taxon>Pterygota</taxon>
        <taxon>Neoptera</taxon>
        <taxon>Endopterygota</taxon>
        <taxon>Coleoptera</taxon>
        <taxon>Polyphaga</taxon>
        <taxon>Staphyliniformia</taxon>
        <taxon>Silphidae</taxon>
        <taxon>Nicrophorinae</taxon>
        <taxon>Nicrophorus</taxon>
    </lineage>
</organism>
<proteinExistence type="inferred from homology"/>
<gene>
    <name evidence="9" type="primary">LOC108561616</name>
</gene>
<comment type="subcellular location">
    <subcellularLocation>
        <location evidence="1">Cytoplasm</location>
        <location evidence="1">Cytoskeleton</location>
        <location evidence="1">Microtubule organizing center</location>
        <location evidence="1">Centrosome</location>
    </subcellularLocation>
</comment>
<dbReference type="InterPro" id="IPR026099">
    <property type="entry name" value="Odf2-rel"/>
</dbReference>
<evidence type="ECO:0000256" key="3">
    <source>
        <dbReference type="ARBA" id="ARBA00022490"/>
    </source>
</evidence>